<organism evidence="1 2">
    <name type="scientific">Sulfurimonas gotlandica (strain DSM 19862 / JCM 16533 / GD1)</name>
    <dbReference type="NCBI Taxonomy" id="929558"/>
    <lineage>
        <taxon>Bacteria</taxon>
        <taxon>Pseudomonadati</taxon>
        <taxon>Campylobacterota</taxon>
        <taxon>Epsilonproteobacteria</taxon>
        <taxon>Campylobacterales</taxon>
        <taxon>Sulfurimonadaceae</taxon>
        <taxon>Sulfurimonas</taxon>
    </lineage>
</organism>
<reference evidence="1 2" key="1">
    <citation type="journal article" date="2012" name="Proc. Natl. Acad. Sci. U.S.A.">
        <title>Genome and physiology of a model Epsilonproteobacterium responsible for sulfide detoxification in marine oxygen depletion zones.</title>
        <authorList>
            <person name="Grote J."/>
            <person name="Schott T."/>
            <person name="Bruckner C.G."/>
            <person name="Glockner F.O."/>
            <person name="Jost G."/>
            <person name="Teeling H."/>
            <person name="Labrenz M."/>
            <person name="Jurgens K."/>
        </authorList>
    </citation>
    <scope>NUCLEOTIDE SEQUENCE [LARGE SCALE GENOMIC DNA]</scope>
    <source>
        <strain evidence="1 2">GD1</strain>
    </source>
</reference>
<dbReference type="STRING" id="929558.SMGD1_1012"/>
<dbReference type="eggNOG" id="COG3193">
    <property type="taxonomic scope" value="Bacteria"/>
</dbReference>
<sequence length="167" mass="17807">MKITKTITLLLMNTSLLFGGDIVKIERMSMGLAMEVAKRSVEACREKGYWVSAVVVDRSANVQVILRDTHAARFTMDIANQKANLVIMSGLNTEAFVPARADIRNELNNIDGLIMMKGGIAVKSGDTMLGAVGVSGAPGGDIDADCAKKALKSLEERLAFAAMSDGD</sequence>
<dbReference type="OrthoDB" id="1684899at2"/>
<keyword evidence="2" id="KW-1185">Reference proteome</keyword>
<evidence type="ECO:0000313" key="2">
    <source>
        <dbReference type="Proteomes" id="UP000006431"/>
    </source>
</evidence>
<accession>H1FY29</accession>
<dbReference type="Proteomes" id="UP000006431">
    <property type="component" value="Unassembled WGS sequence"/>
</dbReference>
<dbReference type="HOGENOM" id="CLU_103773_0_1_7"/>
<dbReference type="PATRIC" id="fig|929558.5.peg.1007"/>
<dbReference type="RefSeq" id="WP_008335713.1">
    <property type="nucleotide sequence ID" value="NZ_AFRZ01000001.1"/>
</dbReference>
<dbReference type="InterPro" id="IPR005624">
    <property type="entry name" value="PduO/GlcC-like"/>
</dbReference>
<dbReference type="PANTHER" id="PTHR34309">
    <property type="entry name" value="SLR1406 PROTEIN"/>
    <property type="match status" value="1"/>
</dbReference>
<accession>B6BGB0</accession>
<proteinExistence type="predicted"/>
<dbReference type="InterPro" id="IPR038084">
    <property type="entry name" value="PduO/GlcC-like_sf"/>
</dbReference>
<dbReference type="Pfam" id="PF03928">
    <property type="entry name" value="HbpS-like"/>
    <property type="match status" value="1"/>
</dbReference>
<name>B6BGB0_SULGG</name>
<dbReference type="PANTHER" id="PTHR34309:SF10">
    <property type="entry name" value="SLR1406 PROTEIN"/>
    <property type="match status" value="1"/>
</dbReference>
<evidence type="ECO:0000313" key="1">
    <source>
        <dbReference type="EMBL" id="EHP29536.1"/>
    </source>
</evidence>
<protein>
    <submittedName>
        <fullName evidence="1">Protein containing DUF336</fullName>
    </submittedName>
</protein>
<dbReference type="SUPFAM" id="SSF143744">
    <property type="entry name" value="GlcG-like"/>
    <property type="match status" value="1"/>
</dbReference>
<dbReference type="InterPro" id="IPR052517">
    <property type="entry name" value="GlcG_carb_metab_protein"/>
</dbReference>
<dbReference type="AlphaFoldDB" id="B6BGB0"/>
<dbReference type="EMBL" id="AFRZ01000001">
    <property type="protein sequence ID" value="EHP29536.1"/>
    <property type="molecule type" value="Genomic_DNA"/>
</dbReference>
<gene>
    <name evidence="1" type="ORF">SMGD1_1012</name>
</gene>
<comment type="caution">
    <text evidence="1">The sequence shown here is derived from an EMBL/GenBank/DDBJ whole genome shotgun (WGS) entry which is preliminary data.</text>
</comment>
<dbReference type="Gene3D" id="3.30.450.150">
    <property type="entry name" value="Haem-degrading domain"/>
    <property type="match status" value="1"/>
</dbReference>